<proteinExistence type="predicted"/>
<dbReference type="InterPro" id="IPR051549">
    <property type="entry name" value="PEP_Utilizing_Enz"/>
</dbReference>
<evidence type="ECO:0000313" key="2">
    <source>
        <dbReference type="EMBL" id="OGD65063.1"/>
    </source>
</evidence>
<protein>
    <recommendedName>
        <fullName evidence="1">PEP-utilising enzyme mobile domain-containing protein</fullName>
    </recommendedName>
</protein>
<organism evidence="2 3">
    <name type="scientific">Candidatus Berkelbacteria bacterium RIFCSPLOWO2_01_FULL_50_28</name>
    <dbReference type="NCBI Taxonomy" id="1797471"/>
    <lineage>
        <taxon>Bacteria</taxon>
        <taxon>Candidatus Berkelbacteria</taxon>
    </lineage>
</organism>
<dbReference type="InterPro" id="IPR036637">
    <property type="entry name" value="Phosphohistidine_dom_sf"/>
</dbReference>
<feature type="domain" description="PEP-utilising enzyme mobile" evidence="1">
    <location>
        <begin position="299"/>
        <end position="368"/>
    </location>
</feature>
<dbReference type="SUPFAM" id="SSF52009">
    <property type="entry name" value="Phosphohistidine domain"/>
    <property type="match status" value="1"/>
</dbReference>
<sequence>MTNPSLKIAVSDQVSDIPEIPYEQLEKLWEREYSLFTLSSYRVALEMYATQIDRSQSLSFFLLLNHDNKTSGYRSFEEQNQMDKNVSEHLIADPKFHDALLSSYDSEGQTIEKMFQTIKTATAFSADFVQEFNTHYGKLSGYVLPIQRCVDYLKDFEEHQTLFNELVDLRKKYEYILGGGDFDKHVRLMNEKIVKDRKLTIDPLLLRHLVVDEYVTFLKGGELPTNLAKRAELSVLAISPSGLIVLYGNAAKKIFSTVQELEAKNAKQTIGKGMPAYGDQVIGTVQVIKDFIDLKQFVAGRILVVPSTLPKYEQYYKKAKAIITDEGGVLSHAAIFCREFKIPSVIGTKNSTKILKDGMSIKLDCKTGVVEIHCN</sequence>
<dbReference type="EMBL" id="MEZX01000001">
    <property type="protein sequence ID" value="OGD65063.1"/>
    <property type="molecule type" value="Genomic_DNA"/>
</dbReference>
<accession>A0A1F5ECH3</accession>
<dbReference type="AlphaFoldDB" id="A0A1F5ECH3"/>
<comment type="caution">
    <text evidence="2">The sequence shown here is derived from an EMBL/GenBank/DDBJ whole genome shotgun (WGS) entry which is preliminary data.</text>
</comment>
<dbReference type="PANTHER" id="PTHR43615">
    <property type="entry name" value="PHOSPHOENOLPYRUVATE SYNTHASE-RELATED"/>
    <property type="match status" value="1"/>
</dbReference>
<dbReference type="Proteomes" id="UP000177481">
    <property type="component" value="Unassembled WGS sequence"/>
</dbReference>
<dbReference type="STRING" id="1797471.A3A71_03160"/>
<gene>
    <name evidence="2" type="ORF">A3A71_03160</name>
</gene>
<evidence type="ECO:0000259" key="1">
    <source>
        <dbReference type="Pfam" id="PF00391"/>
    </source>
</evidence>
<dbReference type="Gene3D" id="3.50.30.10">
    <property type="entry name" value="Phosphohistidine domain"/>
    <property type="match status" value="1"/>
</dbReference>
<dbReference type="InterPro" id="IPR008279">
    <property type="entry name" value="PEP-util_enz_mobile_dom"/>
</dbReference>
<dbReference type="GO" id="GO:0016772">
    <property type="term" value="F:transferase activity, transferring phosphorus-containing groups"/>
    <property type="evidence" value="ECO:0007669"/>
    <property type="project" value="InterPro"/>
</dbReference>
<evidence type="ECO:0000313" key="3">
    <source>
        <dbReference type="Proteomes" id="UP000177481"/>
    </source>
</evidence>
<dbReference type="Pfam" id="PF00391">
    <property type="entry name" value="PEP-utilizers"/>
    <property type="match status" value="1"/>
</dbReference>
<name>A0A1F5ECH3_9BACT</name>
<reference evidence="2 3" key="1">
    <citation type="journal article" date="2016" name="Nat. Commun.">
        <title>Thousands of microbial genomes shed light on interconnected biogeochemical processes in an aquifer system.</title>
        <authorList>
            <person name="Anantharaman K."/>
            <person name="Brown C.T."/>
            <person name="Hug L.A."/>
            <person name="Sharon I."/>
            <person name="Castelle C.J."/>
            <person name="Probst A.J."/>
            <person name="Thomas B.C."/>
            <person name="Singh A."/>
            <person name="Wilkins M.J."/>
            <person name="Karaoz U."/>
            <person name="Brodie E.L."/>
            <person name="Williams K.H."/>
            <person name="Hubbard S.S."/>
            <person name="Banfield J.F."/>
        </authorList>
    </citation>
    <scope>NUCLEOTIDE SEQUENCE [LARGE SCALE GENOMIC DNA]</scope>
</reference>
<dbReference type="PANTHER" id="PTHR43615:SF1">
    <property type="entry name" value="PPDK_N DOMAIN-CONTAINING PROTEIN"/>
    <property type="match status" value="1"/>
</dbReference>